<keyword evidence="3" id="KW-1185">Reference proteome</keyword>
<evidence type="ECO:0000256" key="1">
    <source>
        <dbReference type="SAM" id="MobiDB-lite"/>
    </source>
</evidence>
<gene>
    <name evidence="2" type="ORF">LMG28614_07203</name>
</gene>
<dbReference type="AlphaFoldDB" id="A0A6S7D7Z8"/>
<accession>A0A6S7D7Z8</accession>
<proteinExistence type="predicted"/>
<feature type="compositionally biased region" description="Polar residues" evidence="1">
    <location>
        <begin position="1"/>
        <end position="13"/>
    </location>
</feature>
<sequence length="108" mass="12010">MTQPVTNSDTRSAQEFPIAPPAPRKGRGAVTNLQGRYEVDQREAVDDGWLPAAEEEGHEPKALRTQVFEERAKTILTRNASPDIPFSVSLNPYRGCEHVIRHSMCAPI</sequence>
<evidence type="ECO:0008006" key="4">
    <source>
        <dbReference type="Google" id="ProtNLM"/>
    </source>
</evidence>
<dbReference type="EMBL" id="CADIKK010000095">
    <property type="protein sequence ID" value="CAB3810102.1"/>
    <property type="molecule type" value="Genomic_DNA"/>
</dbReference>
<organism evidence="2 3">
    <name type="scientific">Paraburkholderia ultramafica</name>
    <dbReference type="NCBI Taxonomy" id="1544867"/>
    <lineage>
        <taxon>Bacteria</taxon>
        <taxon>Pseudomonadati</taxon>
        <taxon>Pseudomonadota</taxon>
        <taxon>Betaproteobacteria</taxon>
        <taxon>Burkholderiales</taxon>
        <taxon>Burkholderiaceae</taxon>
        <taxon>Paraburkholderia</taxon>
    </lineage>
</organism>
<name>A0A6S7D7Z8_9BURK</name>
<dbReference type="Proteomes" id="UP000494365">
    <property type="component" value="Unassembled WGS sequence"/>
</dbReference>
<protein>
    <recommendedName>
        <fullName evidence="4">Radical SAM protein</fullName>
    </recommendedName>
</protein>
<evidence type="ECO:0000313" key="2">
    <source>
        <dbReference type="EMBL" id="CAB3810102.1"/>
    </source>
</evidence>
<feature type="region of interest" description="Disordered" evidence="1">
    <location>
        <begin position="1"/>
        <end position="32"/>
    </location>
</feature>
<reference evidence="2 3" key="1">
    <citation type="submission" date="2020-04" db="EMBL/GenBank/DDBJ databases">
        <authorList>
            <person name="De Canck E."/>
        </authorList>
    </citation>
    <scope>NUCLEOTIDE SEQUENCE [LARGE SCALE GENOMIC DNA]</scope>
    <source>
        <strain evidence="2 3">LMG 28614</strain>
    </source>
</reference>
<evidence type="ECO:0000313" key="3">
    <source>
        <dbReference type="Proteomes" id="UP000494365"/>
    </source>
</evidence>